<evidence type="ECO:0000313" key="4">
    <source>
        <dbReference type="Proteomes" id="UP000317318"/>
    </source>
</evidence>
<dbReference type="AlphaFoldDB" id="A0A517QX15"/>
<dbReference type="Gene3D" id="3.40.50.720">
    <property type="entry name" value="NAD(P)-binding Rossmann-like Domain"/>
    <property type="match status" value="1"/>
</dbReference>
<dbReference type="Gene3D" id="3.90.180.10">
    <property type="entry name" value="Medium-chain alcohol dehydrogenases, catalytic domain"/>
    <property type="match status" value="1"/>
</dbReference>
<dbReference type="InterPro" id="IPR020843">
    <property type="entry name" value="ER"/>
</dbReference>
<dbReference type="Pfam" id="PF00107">
    <property type="entry name" value="ADH_zinc_N"/>
    <property type="match status" value="1"/>
</dbReference>
<organism evidence="3 4">
    <name type="scientific">Stratiformator vulcanicus</name>
    <dbReference type="NCBI Taxonomy" id="2527980"/>
    <lineage>
        <taxon>Bacteria</taxon>
        <taxon>Pseudomonadati</taxon>
        <taxon>Planctomycetota</taxon>
        <taxon>Planctomycetia</taxon>
        <taxon>Planctomycetales</taxon>
        <taxon>Planctomycetaceae</taxon>
        <taxon>Stratiformator</taxon>
    </lineage>
</organism>
<evidence type="ECO:0000313" key="3">
    <source>
        <dbReference type="EMBL" id="QDT36206.1"/>
    </source>
</evidence>
<evidence type="ECO:0000256" key="1">
    <source>
        <dbReference type="ARBA" id="ARBA00022857"/>
    </source>
</evidence>
<dbReference type="SUPFAM" id="SSF50129">
    <property type="entry name" value="GroES-like"/>
    <property type="match status" value="1"/>
</dbReference>
<protein>
    <submittedName>
        <fullName evidence="3">Quinone oxidoreductase 1</fullName>
        <ecNumber evidence="3">1.6.5.5</ecNumber>
    </submittedName>
</protein>
<name>A0A517QX15_9PLAN</name>
<gene>
    <name evidence="3" type="primary">qorA</name>
    <name evidence="3" type="ORF">Pan189_05610</name>
</gene>
<dbReference type="SUPFAM" id="SSF51735">
    <property type="entry name" value="NAD(P)-binding Rossmann-fold domains"/>
    <property type="match status" value="1"/>
</dbReference>
<dbReference type="InterPro" id="IPR036291">
    <property type="entry name" value="NAD(P)-bd_dom_sf"/>
</dbReference>
<dbReference type="Pfam" id="PF08240">
    <property type="entry name" value="ADH_N"/>
    <property type="match status" value="1"/>
</dbReference>
<keyword evidence="3" id="KW-0560">Oxidoreductase</keyword>
<dbReference type="InterPro" id="IPR013149">
    <property type="entry name" value="ADH-like_C"/>
</dbReference>
<dbReference type="OrthoDB" id="9787435at2"/>
<keyword evidence="4" id="KW-1185">Reference proteome</keyword>
<dbReference type="PANTHER" id="PTHR44154">
    <property type="entry name" value="QUINONE OXIDOREDUCTASE"/>
    <property type="match status" value="1"/>
</dbReference>
<feature type="domain" description="Enoyl reductase (ER)" evidence="2">
    <location>
        <begin position="10"/>
        <end position="332"/>
    </location>
</feature>
<reference evidence="3 4" key="1">
    <citation type="submission" date="2019-02" db="EMBL/GenBank/DDBJ databases">
        <title>Deep-cultivation of Planctomycetes and their phenomic and genomic characterization uncovers novel biology.</title>
        <authorList>
            <person name="Wiegand S."/>
            <person name="Jogler M."/>
            <person name="Boedeker C."/>
            <person name="Pinto D."/>
            <person name="Vollmers J."/>
            <person name="Rivas-Marin E."/>
            <person name="Kohn T."/>
            <person name="Peeters S.H."/>
            <person name="Heuer A."/>
            <person name="Rast P."/>
            <person name="Oberbeckmann S."/>
            <person name="Bunk B."/>
            <person name="Jeske O."/>
            <person name="Meyerdierks A."/>
            <person name="Storesund J.E."/>
            <person name="Kallscheuer N."/>
            <person name="Luecker S."/>
            <person name="Lage O.M."/>
            <person name="Pohl T."/>
            <person name="Merkel B.J."/>
            <person name="Hornburger P."/>
            <person name="Mueller R.-W."/>
            <person name="Bruemmer F."/>
            <person name="Labrenz M."/>
            <person name="Spormann A.M."/>
            <person name="Op den Camp H."/>
            <person name="Overmann J."/>
            <person name="Amann R."/>
            <person name="Jetten M.S.M."/>
            <person name="Mascher T."/>
            <person name="Medema M.H."/>
            <person name="Devos D.P."/>
            <person name="Kaster A.-K."/>
            <person name="Ovreas L."/>
            <person name="Rohde M."/>
            <person name="Galperin M.Y."/>
            <person name="Jogler C."/>
        </authorList>
    </citation>
    <scope>NUCLEOTIDE SEQUENCE [LARGE SCALE GENOMIC DNA]</scope>
    <source>
        <strain evidence="3 4">Pan189</strain>
    </source>
</reference>
<dbReference type="InterPro" id="IPR013154">
    <property type="entry name" value="ADH-like_N"/>
</dbReference>
<dbReference type="InterPro" id="IPR011032">
    <property type="entry name" value="GroES-like_sf"/>
</dbReference>
<dbReference type="PANTHER" id="PTHR44154:SF1">
    <property type="entry name" value="QUINONE OXIDOREDUCTASE"/>
    <property type="match status" value="1"/>
</dbReference>
<dbReference type="InterPro" id="IPR051603">
    <property type="entry name" value="Zinc-ADH_QOR/CCCR"/>
</dbReference>
<dbReference type="EMBL" id="CP036268">
    <property type="protein sequence ID" value="QDT36206.1"/>
    <property type="molecule type" value="Genomic_DNA"/>
</dbReference>
<evidence type="ECO:0000259" key="2">
    <source>
        <dbReference type="SMART" id="SM00829"/>
    </source>
</evidence>
<dbReference type="Proteomes" id="UP000317318">
    <property type="component" value="Chromosome"/>
</dbReference>
<accession>A0A517QX15</accession>
<dbReference type="RefSeq" id="WP_145362427.1">
    <property type="nucleotide sequence ID" value="NZ_CP036268.1"/>
</dbReference>
<dbReference type="CDD" id="cd08253">
    <property type="entry name" value="zeta_crystallin"/>
    <property type="match status" value="1"/>
</dbReference>
<dbReference type="EC" id="1.6.5.5" evidence="3"/>
<sequence length="334" mass="35802">MKAAVFTKTGPPNVIEVVDLPTPEPGECEVRIELGAASVNPIDTYIRSGAVPLPVQNPQIIGCDFAGTVTKVGSAVERFRPGDRVWGSNQTFFGRQGTFAEQIVVDEQWCNATPEGETDTEAAAGALVGITAHLGLHRTGQLQPGDSVFVNGGTGGVGSSVVQLAKATGAVVATTAGSPEKLERCRDLGADIAFDYRSHDLDEQIRAFLEQSERSGFDLWYETLRQPTLERTIGMMAEGGRIILMAGRDARPEFPLGSFYTQDLSIRGFAMFKASADEQRVCGEAINRLYEAGSWKPQIGTTMSLAEAAEAHRLQEANTLENEGTLSGKIVIVP</sequence>
<dbReference type="SMART" id="SM00829">
    <property type="entry name" value="PKS_ER"/>
    <property type="match status" value="1"/>
</dbReference>
<dbReference type="GO" id="GO:0003960">
    <property type="term" value="F:quinone reductase (NADPH) activity"/>
    <property type="evidence" value="ECO:0007669"/>
    <property type="project" value="UniProtKB-EC"/>
</dbReference>
<dbReference type="KEGG" id="svp:Pan189_05610"/>
<keyword evidence="1" id="KW-0521">NADP</keyword>
<proteinExistence type="predicted"/>